<dbReference type="AlphaFoldDB" id="A0A3M6QUX6"/>
<dbReference type="Proteomes" id="UP000278006">
    <property type="component" value="Unassembled WGS sequence"/>
</dbReference>
<keyword evidence="1" id="KW-0472">Membrane</keyword>
<name>A0A3M6QUX6_9BURK</name>
<keyword evidence="1" id="KW-0812">Transmembrane</keyword>
<dbReference type="RefSeq" id="WP_122228686.1">
    <property type="nucleotide sequence ID" value="NZ_RDQO01000002.1"/>
</dbReference>
<evidence type="ECO:0000313" key="3">
    <source>
        <dbReference type="Proteomes" id="UP000278006"/>
    </source>
</evidence>
<proteinExistence type="predicted"/>
<keyword evidence="1" id="KW-1133">Transmembrane helix</keyword>
<gene>
    <name evidence="2" type="ORF">D8I35_09750</name>
</gene>
<dbReference type="OrthoDB" id="8970903at2"/>
<evidence type="ECO:0000256" key="1">
    <source>
        <dbReference type="SAM" id="Phobius"/>
    </source>
</evidence>
<comment type="caution">
    <text evidence="2">The sequence shown here is derived from an EMBL/GenBank/DDBJ whole genome shotgun (WGS) entry which is preliminary data.</text>
</comment>
<organism evidence="2 3">
    <name type="scientific">Corticibacter populi</name>
    <dbReference type="NCBI Taxonomy" id="1550736"/>
    <lineage>
        <taxon>Bacteria</taxon>
        <taxon>Pseudomonadati</taxon>
        <taxon>Pseudomonadota</taxon>
        <taxon>Betaproteobacteria</taxon>
        <taxon>Burkholderiales</taxon>
        <taxon>Comamonadaceae</taxon>
        <taxon>Corticibacter</taxon>
    </lineage>
</organism>
<accession>A0A3M6QUX6</accession>
<sequence length="113" mass="12621">MNWASIRRYSARLLMALLLLVAVLVLAVAVNVVGIRIAGSIDGWERWMAAHANAFLVWRLLLYGGTAWGWIWMRRRVRAREPEGASMQRLVRLEVAAVAALLVLEVSLLVQAG</sequence>
<feature type="transmembrane region" description="Helical" evidence="1">
    <location>
        <begin position="93"/>
        <end position="112"/>
    </location>
</feature>
<keyword evidence="3" id="KW-1185">Reference proteome</keyword>
<feature type="transmembrane region" description="Helical" evidence="1">
    <location>
        <begin position="53"/>
        <end position="72"/>
    </location>
</feature>
<reference evidence="2 3" key="1">
    <citation type="submission" date="2018-10" db="EMBL/GenBank/DDBJ databases">
        <title>Draft genome of Cortibacter populi DSM10536.</title>
        <authorList>
            <person name="Bernier A.-M."/>
            <person name="Bernard K."/>
        </authorList>
    </citation>
    <scope>NUCLEOTIDE SEQUENCE [LARGE SCALE GENOMIC DNA]</scope>
    <source>
        <strain evidence="2 3">DSM 105136</strain>
    </source>
</reference>
<protein>
    <submittedName>
        <fullName evidence="2">Uncharacterized protein</fullName>
    </submittedName>
</protein>
<dbReference type="EMBL" id="RDQO01000002">
    <property type="protein sequence ID" value="RMX06773.1"/>
    <property type="molecule type" value="Genomic_DNA"/>
</dbReference>
<evidence type="ECO:0000313" key="2">
    <source>
        <dbReference type="EMBL" id="RMX06773.1"/>
    </source>
</evidence>